<reference evidence="2" key="1">
    <citation type="submission" date="2016-10" db="EMBL/GenBank/DDBJ databases">
        <authorList>
            <person name="Varghese N."/>
            <person name="Submissions S."/>
        </authorList>
    </citation>
    <scope>NUCLEOTIDE SEQUENCE [LARGE SCALE GENOMIC DNA]</scope>
    <source>
        <strain evidence="2">DSM 18887</strain>
    </source>
</reference>
<gene>
    <name evidence="1" type="ORF">SAMN03080615_03654</name>
</gene>
<dbReference type="Proteomes" id="UP000198749">
    <property type="component" value="Unassembled WGS sequence"/>
</dbReference>
<evidence type="ECO:0000313" key="2">
    <source>
        <dbReference type="Proteomes" id="UP000198749"/>
    </source>
</evidence>
<evidence type="ECO:0000313" key="1">
    <source>
        <dbReference type="EMBL" id="SER02464.1"/>
    </source>
</evidence>
<keyword evidence="2" id="KW-1185">Reference proteome</keyword>
<sequence>MSGRDPLSRDKPWIEWAKALVDRYFQSRVKGFTPFDLIHNKQIYVA</sequence>
<name>A0A1H9KTE8_9GAMM</name>
<dbReference type="EMBL" id="FOGB01000014">
    <property type="protein sequence ID" value="SER02464.1"/>
    <property type="molecule type" value="Genomic_DNA"/>
</dbReference>
<protein>
    <submittedName>
        <fullName evidence="1">Uncharacterized protein</fullName>
    </submittedName>
</protein>
<organism evidence="1 2">
    <name type="scientific">Amphritea atlantica</name>
    <dbReference type="NCBI Taxonomy" id="355243"/>
    <lineage>
        <taxon>Bacteria</taxon>
        <taxon>Pseudomonadati</taxon>
        <taxon>Pseudomonadota</taxon>
        <taxon>Gammaproteobacteria</taxon>
        <taxon>Oceanospirillales</taxon>
        <taxon>Oceanospirillaceae</taxon>
        <taxon>Amphritea</taxon>
    </lineage>
</organism>
<accession>A0A1H9KTE8</accession>
<proteinExistence type="predicted"/>
<dbReference type="AlphaFoldDB" id="A0A1H9KTE8"/>